<sequence length="68" mass="7502">MSAKYIISRGIDPIFAITVGIVAAGVRINREEKEKGRTTDQTLESFKRRWAMVFEKSGSAVGGRKQAS</sequence>
<reference evidence="2" key="1">
    <citation type="submission" date="2023-04" db="EMBL/GenBank/DDBJ databases">
        <title>Black Yeasts Isolated from many extreme environments.</title>
        <authorList>
            <person name="Coleine C."/>
            <person name="Stajich J.E."/>
            <person name="Selbmann L."/>
        </authorList>
    </citation>
    <scope>NUCLEOTIDE SEQUENCE</scope>
    <source>
        <strain evidence="2">CCFEE 5312</strain>
    </source>
</reference>
<dbReference type="EMBL" id="JAWDJX010000010">
    <property type="protein sequence ID" value="KAK3055047.1"/>
    <property type="molecule type" value="Genomic_DNA"/>
</dbReference>
<gene>
    <name evidence="2" type="ORF">LTR09_004207</name>
</gene>
<dbReference type="Pfam" id="PF11654">
    <property type="entry name" value="NCE101"/>
    <property type="match status" value="1"/>
</dbReference>
<dbReference type="Proteomes" id="UP001271007">
    <property type="component" value="Unassembled WGS sequence"/>
</dbReference>
<organism evidence="2 3">
    <name type="scientific">Extremus antarcticus</name>
    <dbReference type="NCBI Taxonomy" id="702011"/>
    <lineage>
        <taxon>Eukaryota</taxon>
        <taxon>Fungi</taxon>
        <taxon>Dikarya</taxon>
        <taxon>Ascomycota</taxon>
        <taxon>Pezizomycotina</taxon>
        <taxon>Dothideomycetes</taxon>
        <taxon>Dothideomycetidae</taxon>
        <taxon>Mycosphaerellales</taxon>
        <taxon>Extremaceae</taxon>
        <taxon>Extremus</taxon>
    </lineage>
</organism>
<name>A0AAJ0DJG9_9PEZI</name>
<keyword evidence="1" id="KW-1133">Transmembrane helix</keyword>
<dbReference type="InterPro" id="IPR024242">
    <property type="entry name" value="NCE101"/>
</dbReference>
<dbReference type="GO" id="GO:0009306">
    <property type="term" value="P:protein secretion"/>
    <property type="evidence" value="ECO:0007669"/>
    <property type="project" value="InterPro"/>
</dbReference>
<dbReference type="AlphaFoldDB" id="A0AAJ0DJG9"/>
<evidence type="ECO:0000256" key="1">
    <source>
        <dbReference type="SAM" id="Phobius"/>
    </source>
</evidence>
<proteinExistence type="predicted"/>
<keyword evidence="3" id="KW-1185">Reference proteome</keyword>
<evidence type="ECO:0000313" key="3">
    <source>
        <dbReference type="Proteomes" id="UP001271007"/>
    </source>
</evidence>
<protein>
    <submittedName>
        <fullName evidence="2">Uncharacterized protein</fullName>
    </submittedName>
</protein>
<accession>A0AAJ0DJG9</accession>
<keyword evidence="1" id="KW-0472">Membrane</keyword>
<keyword evidence="1" id="KW-0812">Transmembrane</keyword>
<evidence type="ECO:0000313" key="2">
    <source>
        <dbReference type="EMBL" id="KAK3055047.1"/>
    </source>
</evidence>
<comment type="caution">
    <text evidence="2">The sequence shown here is derived from an EMBL/GenBank/DDBJ whole genome shotgun (WGS) entry which is preliminary data.</text>
</comment>
<feature type="transmembrane region" description="Helical" evidence="1">
    <location>
        <begin position="6"/>
        <end position="28"/>
    </location>
</feature>